<evidence type="ECO:0000313" key="2">
    <source>
        <dbReference type="EMBL" id="KOA88857.1"/>
    </source>
</evidence>
<feature type="domain" description="DUF6873" evidence="1">
    <location>
        <begin position="5"/>
        <end position="232"/>
    </location>
</feature>
<evidence type="ECO:0000313" key="3">
    <source>
        <dbReference type="Proteomes" id="UP000037540"/>
    </source>
</evidence>
<accession>A0A9Q1UYD2</accession>
<dbReference type="RefSeq" id="WP_029169737.1">
    <property type="nucleotide sequence ID" value="NZ_LGVO01000009.1"/>
</dbReference>
<dbReference type="EMBL" id="LGVR01000024">
    <property type="protein sequence ID" value="KOA88857.1"/>
    <property type="molecule type" value="Genomic_DNA"/>
</dbReference>
<dbReference type="InterPro" id="IPR049238">
    <property type="entry name" value="DUF6873"/>
</dbReference>
<gene>
    <name evidence="2" type="ORF">ADU74_05870</name>
</gene>
<dbReference type="Pfam" id="PF21778">
    <property type="entry name" value="DUF6873"/>
    <property type="match status" value="1"/>
</dbReference>
<protein>
    <recommendedName>
        <fullName evidence="1">DUF6873 domain-containing protein</fullName>
    </recommendedName>
</protein>
<comment type="caution">
    <text evidence="2">The sequence shown here is derived from an EMBL/GenBank/DDBJ whole genome shotgun (WGS) entry which is preliminary data.</text>
</comment>
<dbReference type="Proteomes" id="UP000037540">
    <property type="component" value="Unassembled WGS sequence"/>
</dbReference>
<evidence type="ECO:0000259" key="1">
    <source>
        <dbReference type="Pfam" id="PF21778"/>
    </source>
</evidence>
<reference evidence="2 3" key="1">
    <citation type="submission" date="2015-07" db="EMBL/GenBank/DDBJ databases">
        <title>Draft genome sequences of 17 French Clostridium botulinum group III.</title>
        <authorList>
            <person name="Woudstra C."/>
            <person name="Le Marechal C."/>
            <person name="Souillard R."/>
            <person name="Bayon-Auboyer M.-H."/>
            <person name="Dessouter D."/>
            <person name="Fach P."/>
        </authorList>
    </citation>
    <scope>NUCLEOTIDE SEQUENCE [LARGE SCALE GENOMIC DNA]</scope>
    <source>
        <strain evidence="2 3">12LNRI-CD</strain>
    </source>
</reference>
<dbReference type="AlphaFoldDB" id="A0A9Q1UYD2"/>
<organism evidence="2 3">
    <name type="scientific">Clostridium botulinum</name>
    <dbReference type="NCBI Taxonomy" id="1491"/>
    <lineage>
        <taxon>Bacteria</taxon>
        <taxon>Bacillati</taxon>
        <taxon>Bacillota</taxon>
        <taxon>Clostridia</taxon>
        <taxon>Eubacteriales</taxon>
        <taxon>Clostridiaceae</taxon>
        <taxon>Clostridium</taxon>
    </lineage>
</organism>
<proteinExistence type="predicted"/>
<name>A0A9Q1UYD2_CLOBO</name>
<sequence length="234" mass="26571">MKKLIVDYRISKKEENSLLKLGYDLLACPSSNKLYYAICGHPDIQIHIIDEKNIIVHKDIPPKFIEDLKKLDINVIISESSLSNKYPQDIVLNAVNFSKYFIHYLNYTDKNLLSEIKMLNKKLINTKQGYSKCSTAIVNDNAIITSDKNIAKSLQNENIDILLLPPGDILLPGLNYGFIGGTCGLIEKDVLAFYGDLKYYAYGTEVLDFLKKHKVEPIFLNEGKLIDRGSILRL</sequence>